<evidence type="ECO:0000313" key="2">
    <source>
        <dbReference type="Proteomes" id="UP000569329"/>
    </source>
</evidence>
<gene>
    <name evidence="1" type="ORF">FHX42_003567</name>
</gene>
<dbReference type="Proteomes" id="UP000569329">
    <property type="component" value="Unassembled WGS sequence"/>
</dbReference>
<sequence length="77" mass="8660">MSEEPSVREIRVGAHATQQQAEELKERIARLLCPDPDHAPPCPIPWSTGPVLHGSELDEGAYEELDEQARAERHLHQ</sequence>
<accession>A0A839E4A9</accession>
<dbReference type="AlphaFoldDB" id="A0A839E4A9"/>
<protein>
    <submittedName>
        <fullName evidence="1">Uncharacterized protein</fullName>
    </submittedName>
</protein>
<keyword evidence="2" id="KW-1185">Reference proteome</keyword>
<proteinExistence type="predicted"/>
<organism evidence="1 2">
    <name type="scientific">Halosaccharopolyspora lacisalsi</name>
    <dbReference type="NCBI Taxonomy" id="1000566"/>
    <lineage>
        <taxon>Bacteria</taxon>
        <taxon>Bacillati</taxon>
        <taxon>Actinomycetota</taxon>
        <taxon>Actinomycetes</taxon>
        <taxon>Pseudonocardiales</taxon>
        <taxon>Pseudonocardiaceae</taxon>
        <taxon>Halosaccharopolyspora</taxon>
    </lineage>
</organism>
<reference evidence="1 2" key="1">
    <citation type="submission" date="2020-07" db="EMBL/GenBank/DDBJ databases">
        <title>Sequencing the genomes of 1000 actinobacteria strains.</title>
        <authorList>
            <person name="Klenk H.-P."/>
        </authorList>
    </citation>
    <scope>NUCLEOTIDE SEQUENCE [LARGE SCALE GENOMIC DNA]</scope>
    <source>
        <strain evidence="1 2">DSM 45975</strain>
    </source>
</reference>
<name>A0A839E4A9_9PSEU</name>
<dbReference type="EMBL" id="JACGWZ010000005">
    <property type="protein sequence ID" value="MBA8826191.1"/>
    <property type="molecule type" value="Genomic_DNA"/>
</dbReference>
<evidence type="ECO:0000313" key="1">
    <source>
        <dbReference type="EMBL" id="MBA8826191.1"/>
    </source>
</evidence>
<comment type="caution">
    <text evidence="1">The sequence shown here is derived from an EMBL/GenBank/DDBJ whole genome shotgun (WGS) entry which is preliminary data.</text>
</comment>
<dbReference type="RefSeq" id="WP_182545452.1">
    <property type="nucleotide sequence ID" value="NZ_JACGWZ010000005.1"/>
</dbReference>